<dbReference type="GO" id="GO:0046872">
    <property type="term" value="F:metal ion binding"/>
    <property type="evidence" value="ECO:0007669"/>
    <property type="project" value="InterPro"/>
</dbReference>
<dbReference type="GO" id="GO:0005739">
    <property type="term" value="C:mitochondrion"/>
    <property type="evidence" value="ECO:0007669"/>
    <property type="project" value="TreeGrafter"/>
</dbReference>
<keyword evidence="4" id="KW-1185">Reference proteome</keyword>
<dbReference type="PaxDb" id="121845-A0A3Q0ITV8"/>
<dbReference type="AlphaFoldDB" id="A0A3Q0ITV8"/>
<keyword evidence="1" id="KW-0092">Biotin</keyword>
<dbReference type="RefSeq" id="XP_026679689.1">
    <property type="nucleotide sequence ID" value="XM_026823888.1"/>
</dbReference>
<evidence type="ECO:0000256" key="1">
    <source>
        <dbReference type="ARBA" id="ARBA00023267"/>
    </source>
</evidence>
<accession>A0A3Q0ITV8</accession>
<dbReference type="Pfam" id="PF02786">
    <property type="entry name" value="CPSase_L_D2"/>
    <property type="match status" value="1"/>
</dbReference>
<dbReference type="GO" id="GO:0005524">
    <property type="term" value="F:ATP binding"/>
    <property type="evidence" value="ECO:0007669"/>
    <property type="project" value="UniProtKB-UniRule"/>
</dbReference>
<gene>
    <name evidence="5" type="primary">LOC113467624</name>
</gene>
<evidence type="ECO:0000313" key="4">
    <source>
        <dbReference type="Proteomes" id="UP000079169"/>
    </source>
</evidence>
<dbReference type="InterPro" id="IPR011761">
    <property type="entry name" value="ATP-grasp"/>
</dbReference>
<dbReference type="Proteomes" id="UP000079169">
    <property type="component" value="Unplaced"/>
</dbReference>
<dbReference type="PANTHER" id="PTHR18866:SF33">
    <property type="entry name" value="METHYLCROTONOYL-COA CARBOXYLASE SUBUNIT ALPHA, MITOCHONDRIAL-RELATED"/>
    <property type="match status" value="1"/>
</dbReference>
<dbReference type="InterPro" id="IPR005479">
    <property type="entry name" value="CPAse_ATP-bd"/>
</dbReference>
<dbReference type="GeneID" id="113467624"/>
<dbReference type="KEGG" id="dci:113467624"/>
<dbReference type="PROSITE" id="PS00867">
    <property type="entry name" value="CPSASE_2"/>
    <property type="match status" value="1"/>
</dbReference>
<evidence type="ECO:0000313" key="5">
    <source>
        <dbReference type="RefSeq" id="XP_026679689.1"/>
    </source>
</evidence>
<name>A0A3Q0ITV8_DIACI</name>
<keyword evidence="2" id="KW-0547">Nucleotide-binding</keyword>
<dbReference type="Gene3D" id="3.30.470.20">
    <property type="entry name" value="ATP-grasp fold, B domain"/>
    <property type="match status" value="1"/>
</dbReference>
<keyword evidence="2" id="KW-0067">ATP-binding</keyword>
<organism evidence="4 5">
    <name type="scientific">Diaphorina citri</name>
    <name type="common">Asian citrus psyllid</name>
    <dbReference type="NCBI Taxonomy" id="121845"/>
    <lineage>
        <taxon>Eukaryota</taxon>
        <taxon>Metazoa</taxon>
        <taxon>Ecdysozoa</taxon>
        <taxon>Arthropoda</taxon>
        <taxon>Hexapoda</taxon>
        <taxon>Insecta</taxon>
        <taxon>Pterygota</taxon>
        <taxon>Neoptera</taxon>
        <taxon>Paraneoptera</taxon>
        <taxon>Hemiptera</taxon>
        <taxon>Sternorrhyncha</taxon>
        <taxon>Psylloidea</taxon>
        <taxon>Psyllidae</taxon>
        <taxon>Diaphorininae</taxon>
        <taxon>Diaphorina</taxon>
    </lineage>
</organism>
<dbReference type="InterPro" id="IPR050856">
    <property type="entry name" value="Biotin_carboxylase_complex"/>
</dbReference>
<protein>
    <submittedName>
        <fullName evidence="5">Propionyl-CoA carboxylase alpha chain, mitochondrial-like</fullName>
    </submittedName>
</protein>
<dbReference type="STRING" id="121845.A0A3Q0ITV8"/>
<sequence length="150" mass="17400">MLSQKVTRPDTSHFERYVFSVFQIIADSHNNALYLNERECSIQRRNQKVVEEAPSVYLDASTRKAMGEQAVSLCKNINYSSAGTVEFLVDENRNFYFLEMNTRLQVEHPITEFITGIDLVHQMIRVAKGHSLKWQQEDISIEGWAIECRV</sequence>
<proteinExistence type="predicted"/>
<dbReference type="PANTHER" id="PTHR18866">
    <property type="entry name" value="CARBOXYLASE:PYRUVATE/ACETYL-COA/PROPIONYL-COA CARBOXYLASE"/>
    <property type="match status" value="1"/>
</dbReference>
<evidence type="ECO:0000256" key="2">
    <source>
        <dbReference type="PROSITE-ProRule" id="PRU00409"/>
    </source>
</evidence>
<reference evidence="5" key="1">
    <citation type="submission" date="2025-08" db="UniProtKB">
        <authorList>
            <consortium name="RefSeq"/>
        </authorList>
    </citation>
    <scope>IDENTIFICATION</scope>
</reference>
<dbReference type="PROSITE" id="PS50975">
    <property type="entry name" value="ATP_GRASP"/>
    <property type="match status" value="1"/>
</dbReference>
<dbReference type="SUPFAM" id="SSF56059">
    <property type="entry name" value="Glutathione synthetase ATP-binding domain-like"/>
    <property type="match status" value="1"/>
</dbReference>
<evidence type="ECO:0000259" key="3">
    <source>
        <dbReference type="PROSITE" id="PS50975"/>
    </source>
</evidence>
<feature type="domain" description="ATP-grasp" evidence="3">
    <location>
        <begin position="68"/>
        <end position="128"/>
    </location>
</feature>
<dbReference type="GO" id="GO:0004658">
    <property type="term" value="F:propionyl-CoA carboxylase activity"/>
    <property type="evidence" value="ECO:0007669"/>
    <property type="project" value="TreeGrafter"/>
</dbReference>